<dbReference type="GO" id="GO:0004984">
    <property type="term" value="F:olfactory receptor activity"/>
    <property type="evidence" value="ECO:0007669"/>
    <property type="project" value="InterPro"/>
</dbReference>
<evidence type="ECO:0000256" key="3">
    <source>
        <dbReference type="ARBA" id="ARBA00022606"/>
    </source>
</evidence>
<keyword evidence="9 10" id="KW-0807">Transducer</keyword>
<evidence type="ECO:0000256" key="6">
    <source>
        <dbReference type="ARBA" id="ARBA00022989"/>
    </source>
</evidence>
<feature type="transmembrane region" description="Helical" evidence="10">
    <location>
        <begin position="278"/>
        <end position="295"/>
    </location>
</feature>
<comment type="similarity">
    <text evidence="10">Belongs to the insect chemoreceptor superfamily. Heteromeric odorant receptor channel (TC 1.A.69) family.</text>
</comment>
<keyword evidence="5 10" id="KW-0552">Olfaction</keyword>
<keyword evidence="4 10" id="KW-0812">Transmembrane</keyword>
<dbReference type="GO" id="GO:0007165">
    <property type="term" value="P:signal transduction"/>
    <property type="evidence" value="ECO:0007669"/>
    <property type="project" value="UniProtKB-KW"/>
</dbReference>
<feature type="transmembrane region" description="Helical" evidence="10">
    <location>
        <begin position="130"/>
        <end position="151"/>
    </location>
</feature>
<comment type="subcellular location">
    <subcellularLocation>
        <location evidence="1 10">Cell membrane</location>
        <topology evidence="1 10">Multi-pass membrane protein</topology>
    </subcellularLocation>
</comment>
<sequence>MEKERTPEFVIQWTKFTTGILFTWPPSLNTTRQIKITLKICWWISLIVAVTNAIPMLTTAYKYRTNFMKFTESLYAALCFIQVVSAMIIAKFHNHRFQCLIEEVKTFVNNANPHEREVLMNYVKRVTPSYFRYNMLGVGTILAYVIGLFILDHPLPNIVEFPFSVYDHPVYYMVLIMEILGGGQCACTGAFICQLCLLIWYGTIQLTFLAEKVEDVTCLQELAECISIHQHILWYIKETMIIVRHMVACIIVLTTLSIACGGIHIVRNETLFSKVQTISILIAYALELLCIAWAAENLTTISARIGFALYNSLLMPNSKAWSKDAIFMMQRCLNPPKIKIAGLMSNLSMEYYAKYMSAVYSFFTTLRILLKKFEDN</sequence>
<organism evidence="11 12">
    <name type="scientific">Diachasma alloeum</name>
    <dbReference type="NCBI Taxonomy" id="454923"/>
    <lineage>
        <taxon>Eukaryota</taxon>
        <taxon>Metazoa</taxon>
        <taxon>Ecdysozoa</taxon>
        <taxon>Arthropoda</taxon>
        <taxon>Hexapoda</taxon>
        <taxon>Insecta</taxon>
        <taxon>Pterygota</taxon>
        <taxon>Neoptera</taxon>
        <taxon>Endopterygota</taxon>
        <taxon>Hymenoptera</taxon>
        <taxon>Apocrita</taxon>
        <taxon>Ichneumonoidea</taxon>
        <taxon>Braconidae</taxon>
        <taxon>Opiinae</taxon>
        <taxon>Diachasma</taxon>
    </lineage>
</organism>
<dbReference type="InterPro" id="IPR004117">
    <property type="entry name" value="7tm6_olfct_rcpt"/>
</dbReference>
<dbReference type="GO" id="GO:0005886">
    <property type="term" value="C:plasma membrane"/>
    <property type="evidence" value="ECO:0007669"/>
    <property type="project" value="UniProtKB-SubCell"/>
</dbReference>
<gene>
    <name evidence="11" type="primary">Or52</name>
    <name evidence="11" type="ORF">DALL_DALL000085</name>
</gene>
<evidence type="ECO:0000313" key="12">
    <source>
        <dbReference type="Proteomes" id="UP000297026"/>
    </source>
</evidence>
<evidence type="ECO:0000256" key="8">
    <source>
        <dbReference type="ARBA" id="ARBA00023170"/>
    </source>
</evidence>
<feature type="transmembrane region" description="Helical" evidence="10">
    <location>
        <begin position="246"/>
        <end position="266"/>
    </location>
</feature>
<evidence type="ECO:0000256" key="7">
    <source>
        <dbReference type="ARBA" id="ARBA00023136"/>
    </source>
</evidence>
<dbReference type="Pfam" id="PF02949">
    <property type="entry name" value="7tm_6"/>
    <property type="match status" value="1"/>
</dbReference>
<keyword evidence="8 10" id="KW-0675">Receptor</keyword>
<evidence type="ECO:0000256" key="1">
    <source>
        <dbReference type="ARBA" id="ARBA00004651"/>
    </source>
</evidence>
<reference evidence="11" key="1">
    <citation type="submission" date="2019-02" db="EMBL/GenBank/DDBJ databases">
        <title>Genome of the parasitoid wasp Diachasma alloeum, an emerging model for ecological speciation and transitions to asexual reproduction.</title>
        <authorList>
            <person name="Robertson H.M."/>
            <person name="Walden K.K."/>
            <person name="Tvedte E.S."/>
            <person name="Hood G.R."/>
            <person name="Feder J.L."/>
            <person name="Forbes A.A."/>
            <person name="Logsdon J.M."/>
            <person name="Mcelroy K.E."/>
        </authorList>
    </citation>
    <scope>NUCLEOTIDE SEQUENCE [LARGE SCALE GENOMIC DNA]</scope>
    <source>
        <strain evidence="11">Michigan</strain>
    </source>
</reference>
<feature type="transmembrane region" description="Helical" evidence="10">
    <location>
        <begin position="40"/>
        <end position="61"/>
    </location>
</feature>
<proteinExistence type="inferred from homology"/>
<keyword evidence="7 10" id="KW-0472">Membrane</keyword>
<evidence type="ECO:0000256" key="10">
    <source>
        <dbReference type="RuleBase" id="RU351113"/>
    </source>
</evidence>
<dbReference type="PANTHER" id="PTHR21137:SF35">
    <property type="entry name" value="ODORANT RECEPTOR 19A-RELATED"/>
    <property type="match status" value="1"/>
</dbReference>
<feature type="transmembrane region" description="Helical" evidence="10">
    <location>
        <begin position="73"/>
        <end position="90"/>
    </location>
</feature>
<dbReference type="EMBL" id="ML158578">
    <property type="protein sequence ID" value="THK32915.1"/>
    <property type="molecule type" value="Genomic_DNA"/>
</dbReference>
<accession>A0A4E0S3P3</accession>
<protein>
    <recommendedName>
        <fullName evidence="10">Odorant receptor</fullName>
    </recommendedName>
</protein>
<dbReference type="GO" id="GO:0005549">
    <property type="term" value="F:odorant binding"/>
    <property type="evidence" value="ECO:0007669"/>
    <property type="project" value="InterPro"/>
</dbReference>
<evidence type="ECO:0000256" key="5">
    <source>
        <dbReference type="ARBA" id="ARBA00022725"/>
    </source>
</evidence>
<evidence type="ECO:0000313" key="11">
    <source>
        <dbReference type="EMBL" id="THK32915.1"/>
    </source>
</evidence>
<comment type="caution">
    <text evidence="10">Lacks conserved residue(s) required for the propagation of feature annotation.</text>
</comment>
<dbReference type="PANTHER" id="PTHR21137">
    <property type="entry name" value="ODORANT RECEPTOR"/>
    <property type="match status" value="1"/>
</dbReference>
<name>A0A4E0S3P3_9HYME</name>
<feature type="transmembrane region" description="Helical" evidence="10">
    <location>
        <begin position="171"/>
        <end position="201"/>
    </location>
</feature>
<keyword evidence="2" id="KW-1003">Cell membrane</keyword>
<evidence type="ECO:0000256" key="4">
    <source>
        <dbReference type="ARBA" id="ARBA00022692"/>
    </source>
</evidence>
<keyword evidence="3 10" id="KW-0716">Sensory transduction</keyword>
<evidence type="ECO:0000256" key="2">
    <source>
        <dbReference type="ARBA" id="ARBA00022475"/>
    </source>
</evidence>
<keyword evidence="6 10" id="KW-1133">Transmembrane helix</keyword>
<dbReference type="OrthoDB" id="6604226at2759"/>
<dbReference type="AlphaFoldDB" id="A0A4E0S3P3"/>
<evidence type="ECO:0000256" key="9">
    <source>
        <dbReference type="ARBA" id="ARBA00023224"/>
    </source>
</evidence>
<dbReference type="Proteomes" id="UP000297026">
    <property type="component" value="Unassembled WGS sequence"/>
</dbReference>
<keyword evidence="12" id="KW-1185">Reference proteome</keyword>